<dbReference type="AlphaFoldDB" id="J3PHC5"/>
<dbReference type="InterPro" id="IPR016833">
    <property type="entry name" value="Put_Na-Bile_cotransptr"/>
</dbReference>
<organism evidence="3">
    <name type="scientific">Gaeumannomyces tritici (strain R3-111a-1)</name>
    <name type="common">Wheat and barley take-all root rot fungus</name>
    <name type="synonym">Gaeumannomyces graminis var. tritici</name>
    <dbReference type="NCBI Taxonomy" id="644352"/>
    <lineage>
        <taxon>Eukaryota</taxon>
        <taxon>Fungi</taxon>
        <taxon>Dikarya</taxon>
        <taxon>Ascomycota</taxon>
        <taxon>Pezizomycotina</taxon>
        <taxon>Sordariomycetes</taxon>
        <taxon>Sordariomycetidae</taxon>
        <taxon>Magnaporthales</taxon>
        <taxon>Magnaporthaceae</taxon>
        <taxon>Gaeumannomyces</taxon>
    </lineage>
</organism>
<dbReference type="OrthoDB" id="188035at2759"/>
<dbReference type="Gene3D" id="1.20.1530.20">
    <property type="match status" value="1"/>
</dbReference>
<feature type="transmembrane region" description="Helical" evidence="2">
    <location>
        <begin position="137"/>
        <end position="159"/>
    </location>
</feature>
<feature type="transmembrane region" description="Helical" evidence="2">
    <location>
        <begin position="71"/>
        <end position="89"/>
    </location>
</feature>
<feature type="transmembrane region" description="Helical" evidence="2">
    <location>
        <begin position="285"/>
        <end position="307"/>
    </location>
</feature>
<sequence length="449" mass="48664">MHAPTDAAMPEQAPGTEAKTPSPPLLAALKKIGHFASSQLLLIAFGLACLLAYYFPYIGIQGGPVRAEYTILYGAVAFIFLVSGLQLPLEKLLLNLTNWRLHLVTQGVSFGLIPAMTLAVVHITLAAGALRTSAIDISVMVGMVVVSCIPTTVASNVVFTRVSGGDDAAAIVEVVLGNVFGAFLTPAVVYAYMPSAPDFDRWRPASPSTLSAMYANVARQLGLSVLLPLAVSQSLRRFWPRRVSWALEKLYLGKASTICLALLVWTTFCGAFATEALFTLPKASLVFNIFMNIALYLLFTVVCFYMARPPRLLIRGVEALLDTKPLRRLPPGLKAVLVPQRMSKERTVAVCFCGAAKTTSLGIPLVSAMWSHSDNLMRAFIQIPVLLYTIEQVFIAQILVYFFRWYVKEPSKSAPSDSEAPGSETSEPGHQPIWATLPSADNSGADKRP</sequence>
<dbReference type="HOGENOM" id="CLU_039013_3_1_1"/>
<gene>
    <name evidence="4" type="primary">20353362</name>
    <name evidence="3" type="ORF">GGTG_12904</name>
</gene>
<dbReference type="STRING" id="644352.J3PHC5"/>
<dbReference type="FunCoup" id="J3PHC5">
    <property type="interactions" value="393"/>
</dbReference>
<dbReference type="EnsemblFungi" id="EJT69285">
    <property type="protein sequence ID" value="EJT69285"/>
    <property type="gene ID" value="GGTG_12904"/>
</dbReference>
<accession>J3PHC5</accession>
<keyword evidence="2" id="KW-0812">Transmembrane</keyword>
<dbReference type="GO" id="GO:0005886">
    <property type="term" value="C:plasma membrane"/>
    <property type="evidence" value="ECO:0007669"/>
    <property type="project" value="TreeGrafter"/>
</dbReference>
<evidence type="ECO:0008006" key="6">
    <source>
        <dbReference type="Google" id="ProtNLM"/>
    </source>
</evidence>
<dbReference type="PANTHER" id="PTHR18640">
    <property type="entry name" value="SOLUTE CARRIER FAMILY 10 MEMBER 7"/>
    <property type="match status" value="1"/>
</dbReference>
<reference evidence="3" key="3">
    <citation type="submission" date="2010-09" db="EMBL/GenBank/DDBJ databases">
        <title>Annotation of Gaeumannomyces graminis var. tritici R3-111a-1.</title>
        <authorList>
            <consortium name="The Broad Institute Genome Sequencing Platform"/>
            <person name="Ma L.-J."/>
            <person name="Dead R."/>
            <person name="Young S.K."/>
            <person name="Zeng Q."/>
            <person name="Gargeya S."/>
            <person name="Fitzgerald M."/>
            <person name="Haas B."/>
            <person name="Abouelleil A."/>
            <person name="Alvarado L."/>
            <person name="Arachchi H.M."/>
            <person name="Berlin A."/>
            <person name="Brown A."/>
            <person name="Chapman S.B."/>
            <person name="Chen Z."/>
            <person name="Dunbar C."/>
            <person name="Freedman E."/>
            <person name="Gearin G."/>
            <person name="Gellesch M."/>
            <person name="Goldberg J."/>
            <person name="Griggs A."/>
            <person name="Gujja S."/>
            <person name="Heiman D."/>
            <person name="Howarth C."/>
            <person name="Larson L."/>
            <person name="Lui A."/>
            <person name="MacDonald P.J.P."/>
            <person name="Mehta T."/>
            <person name="Montmayeur A."/>
            <person name="Murphy C."/>
            <person name="Neiman D."/>
            <person name="Pearson M."/>
            <person name="Priest M."/>
            <person name="Roberts A."/>
            <person name="Saif S."/>
            <person name="Shea T."/>
            <person name="Shenoy N."/>
            <person name="Sisk P."/>
            <person name="Stolte C."/>
            <person name="Sykes S."/>
            <person name="Yandava C."/>
            <person name="Wortman J."/>
            <person name="Nusbaum C."/>
            <person name="Birren B."/>
        </authorList>
    </citation>
    <scope>NUCLEOTIDE SEQUENCE</scope>
    <source>
        <strain evidence="3">R3-111a-1</strain>
    </source>
</reference>
<reference evidence="4" key="5">
    <citation type="submission" date="2018-04" db="UniProtKB">
        <authorList>
            <consortium name="EnsemblFungi"/>
        </authorList>
    </citation>
    <scope>IDENTIFICATION</scope>
    <source>
        <strain evidence="4">R3-111a-1</strain>
    </source>
</reference>
<dbReference type="Pfam" id="PF13593">
    <property type="entry name" value="SBF_like"/>
    <property type="match status" value="1"/>
</dbReference>
<feature type="transmembrane region" description="Helical" evidence="2">
    <location>
        <begin position="101"/>
        <end position="125"/>
    </location>
</feature>
<reference evidence="5" key="1">
    <citation type="submission" date="2010-07" db="EMBL/GenBank/DDBJ databases">
        <title>The genome sequence of Gaeumannomyces graminis var. tritici strain R3-111a-1.</title>
        <authorList>
            <consortium name="The Broad Institute Genome Sequencing Platform"/>
            <person name="Ma L.-J."/>
            <person name="Dead R."/>
            <person name="Young S."/>
            <person name="Zeng Q."/>
            <person name="Koehrsen M."/>
            <person name="Alvarado L."/>
            <person name="Berlin A."/>
            <person name="Chapman S.B."/>
            <person name="Chen Z."/>
            <person name="Freedman E."/>
            <person name="Gellesch M."/>
            <person name="Goldberg J."/>
            <person name="Griggs A."/>
            <person name="Gujja S."/>
            <person name="Heilman E.R."/>
            <person name="Heiman D."/>
            <person name="Hepburn T."/>
            <person name="Howarth C."/>
            <person name="Jen D."/>
            <person name="Larson L."/>
            <person name="Mehta T."/>
            <person name="Neiman D."/>
            <person name="Pearson M."/>
            <person name="Roberts A."/>
            <person name="Saif S."/>
            <person name="Shea T."/>
            <person name="Shenoy N."/>
            <person name="Sisk P."/>
            <person name="Stolte C."/>
            <person name="Sykes S."/>
            <person name="Walk T."/>
            <person name="White J."/>
            <person name="Yandava C."/>
            <person name="Haas B."/>
            <person name="Nusbaum C."/>
            <person name="Birren B."/>
        </authorList>
    </citation>
    <scope>NUCLEOTIDE SEQUENCE [LARGE SCALE GENOMIC DNA]</scope>
    <source>
        <strain evidence="5">R3-111a-1</strain>
    </source>
</reference>
<feature type="region of interest" description="Disordered" evidence="1">
    <location>
        <begin position="1"/>
        <end position="20"/>
    </location>
</feature>
<dbReference type="Proteomes" id="UP000006039">
    <property type="component" value="Unassembled WGS sequence"/>
</dbReference>
<feature type="transmembrane region" description="Helical" evidence="2">
    <location>
        <begin position="347"/>
        <end position="367"/>
    </location>
</feature>
<dbReference type="PANTHER" id="PTHR18640:SF5">
    <property type="entry name" value="SODIUM_BILE ACID COTRANSPORTER 7"/>
    <property type="match status" value="1"/>
</dbReference>
<reference evidence="4" key="4">
    <citation type="journal article" date="2015" name="G3 (Bethesda)">
        <title>Genome sequences of three phytopathogenic species of the Magnaporthaceae family of fungi.</title>
        <authorList>
            <person name="Okagaki L.H."/>
            <person name="Nunes C.C."/>
            <person name="Sailsbery J."/>
            <person name="Clay B."/>
            <person name="Brown D."/>
            <person name="John T."/>
            <person name="Oh Y."/>
            <person name="Young N."/>
            <person name="Fitzgerald M."/>
            <person name="Haas B.J."/>
            <person name="Zeng Q."/>
            <person name="Young S."/>
            <person name="Adiconis X."/>
            <person name="Fan L."/>
            <person name="Levin J.Z."/>
            <person name="Mitchell T.K."/>
            <person name="Okubara P.A."/>
            <person name="Farman M.L."/>
            <person name="Kohn L.M."/>
            <person name="Birren B."/>
            <person name="Ma L.-J."/>
            <person name="Dean R.A."/>
        </authorList>
    </citation>
    <scope>NUCLEOTIDE SEQUENCE</scope>
    <source>
        <strain evidence="4">R3-111a-1</strain>
    </source>
</reference>
<feature type="transmembrane region" description="Helical" evidence="2">
    <location>
        <begin position="251"/>
        <end position="273"/>
    </location>
</feature>
<evidence type="ECO:0000313" key="3">
    <source>
        <dbReference type="EMBL" id="EJT69285.1"/>
    </source>
</evidence>
<evidence type="ECO:0000313" key="5">
    <source>
        <dbReference type="Proteomes" id="UP000006039"/>
    </source>
</evidence>
<feature type="transmembrane region" description="Helical" evidence="2">
    <location>
        <begin position="171"/>
        <end position="193"/>
    </location>
</feature>
<evidence type="ECO:0000256" key="1">
    <source>
        <dbReference type="SAM" id="MobiDB-lite"/>
    </source>
</evidence>
<evidence type="ECO:0000256" key="2">
    <source>
        <dbReference type="SAM" id="Phobius"/>
    </source>
</evidence>
<feature type="transmembrane region" description="Helical" evidence="2">
    <location>
        <begin position="40"/>
        <end position="59"/>
    </location>
</feature>
<dbReference type="EMBL" id="GL385404">
    <property type="protein sequence ID" value="EJT69285.1"/>
    <property type="molecule type" value="Genomic_DNA"/>
</dbReference>
<evidence type="ECO:0000313" key="4">
    <source>
        <dbReference type="EnsemblFungi" id="EJT69285"/>
    </source>
</evidence>
<dbReference type="GeneID" id="20353362"/>
<dbReference type="RefSeq" id="XP_009229070.1">
    <property type="nucleotide sequence ID" value="XM_009230806.1"/>
</dbReference>
<keyword evidence="2" id="KW-1133">Transmembrane helix</keyword>
<dbReference type="InterPro" id="IPR038770">
    <property type="entry name" value="Na+/solute_symporter_sf"/>
</dbReference>
<keyword evidence="2" id="KW-0472">Membrane</keyword>
<feature type="transmembrane region" description="Helical" evidence="2">
    <location>
        <begin position="379"/>
        <end position="403"/>
    </location>
</feature>
<proteinExistence type="predicted"/>
<keyword evidence="5" id="KW-1185">Reference proteome</keyword>
<dbReference type="eggNOG" id="KOG4821">
    <property type="taxonomic scope" value="Eukaryota"/>
</dbReference>
<reference evidence="3" key="2">
    <citation type="submission" date="2010-07" db="EMBL/GenBank/DDBJ databases">
        <authorList>
            <consortium name="The Broad Institute Genome Sequencing Platform"/>
            <consortium name="Broad Institute Genome Sequencing Center for Infectious Disease"/>
            <person name="Ma L.-J."/>
            <person name="Dead R."/>
            <person name="Young S."/>
            <person name="Zeng Q."/>
            <person name="Koehrsen M."/>
            <person name="Alvarado L."/>
            <person name="Berlin A."/>
            <person name="Chapman S.B."/>
            <person name="Chen Z."/>
            <person name="Freedman E."/>
            <person name="Gellesch M."/>
            <person name="Goldberg J."/>
            <person name="Griggs A."/>
            <person name="Gujja S."/>
            <person name="Heilman E.R."/>
            <person name="Heiman D."/>
            <person name="Hepburn T."/>
            <person name="Howarth C."/>
            <person name="Jen D."/>
            <person name="Larson L."/>
            <person name="Mehta T."/>
            <person name="Neiman D."/>
            <person name="Pearson M."/>
            <person name="Roberts A."/>
            <person name="Saif S."/>
            <person name="Shea T."/>
            <person name="Shenoy N."/>
            <person name="Sisk P."/>
            <person name="Stolte C."/>
            <person name="Sykes S."/>
            <person name="Walk T."/>
            <person name="White J."/>
            <person name="Yandava C."/>
            <person name="Haas B."/>
            <person name="Nusbaum C."/>
            <person name="Birren B."/>
        </authorList>
    </citation>
    <scope>NUCLEOTIDE SEQUENCE</scope>
    <source>
        <strain evidence="3">R3-111a-1</strain>
    </source>
</reference>
<feature type="region of interest" description="Disordered" evidence="1">
    <location>
        <begin position="411"/>
        <end position="449"/>
    </location>
</feature>
<protein>
    <recommendedName>
        <fullName evidence="6">Sodium/bile acid cotransporter 7</fullName>
    </recommendedName>
</protein>
<dbReference type="VEuPathDB" id="FungiDB:GGTG_12904"/>
<name>J3PHC5_GAET3</name>